<proteinExistence type="inferred from homology"/>
<dbReference type="PANTHER" id="PTHR43235">
    <property type="entry name" value="GLUTAMINE AMIDOTRANSFERASE PB2B2.05-RELATED"/>
    <property type="match status" value="1"/>
</dbReference>
<evidence type="ECO:0000256" key="3">
    <source>
        <dbReference type="ARBA" id="ARBA00055068"/>
    </source>
</evidence>
<protein>
    <recommendedName>
        <fullName evidence="5">gamma-glutamyl-gamma-aminobutyrate hydrolase</fullName>
        <ecNumber evidence="5">3.5.1.94</ecNumber>
    </recommendedName>
</protein>
<dbReference type="RefSeq" id="WP_147757942.1">
    <property type="nucleotide sequence ID" value="NZ_SAXT01000003.1"/>
</dbReference>
<gene>
    <name evidence="6" type="ORF">EPJ80_03640</name>
</gene>
<dbReference type="CDD" id="cd01745">
    <property type="entry name" value="GATase1_2"/>
    <property type="match status" value="1"/>
</dbReference>
<dbReference type="GO" id="GO:0006598">
    <property type="term" value="P:polyamine catabolic process"/>
    <property type="evidence" value="ECO:0007669"/>
    <property type="project" value="TreeGrafter"/>
</dbReference>
<dbReference type="PANTHER" id="PTHR43235:SF1">
    <property type="entry name" value="GLUTAMINE AMIDOTRANSFERASE PB2B2.05-RELATED"/>
    <property type="match status" value="1"/>
</dbReference>
<keyword evidence="6" id="KW-0378">Hydrolase</keyword>
<comment type="function">
    <text evidence="3">Involved in the breakdown of putrescine via hydrolysis of the gamma-glutamyl linkage of gamma-glutamyl-gamma-aminobutyrate.</text>
</comment>
<comment type="caution">
    <text evidence="6">The sequence shown here is derived from an EMBL/GenBank/DDBJ whole genome shotgun (WGS) entry which is preliminary data.</text>
</comment>
<dbReference type="EMBL" id="SAXT01000003">
    <property type="protein sequence ID" value="TXJ12706.1"/>
    <property type="molecule type" value="Genomic_DNA"/>
</dbReference>
<accession>A0A5C8CID1</accession>
<evidence type="ECO:0000256" key="4">
    <source>
        <dbReference type="ARBA" id="ARBA00060634"/>
    </source>
</evidence>
<organism evidence="6 7">
    <name type="scientific">Brachyspira aalborgi</name>
    <dbReference type="NCBI Taxonomy" id="29522"/>
    <lineage>
        <taxon>Bacteria</taxon>
        <taxon>Pseudomonadati</taxon>
        <taxon>Spirochaetota</taxon>
        <taxon>Spirochaetia</taxon>
        <taxon>Brachyspirales</taxon>
        <taxon>Brachyspiraceae</taxon>
        <taxon>Brachyspira</taxon>
    </lineage>
</organism>
<evidence type="ECO:0000313" key="6">
    <source>
        <dbReference type="EMBL" id="TXJ12706.1"/>
    </source>
</evidence>
<evidence type="ECO:0000256" key="1">
    <source>
        <dbReference type="ARBA" id="ARBA00011083"/>
    </source>
</evidence>
<evidence type="ECO:0000313" key="7">
    <source>
        <dbReference type="Proteomes" id="UP000325116"/>
    </source>
</evidence>
<comment type="similarity">
    <text evidence="1">Belongs to the peptidase C26 family.</text>
</comment>
<comment type="catalytic activity">
    <reaction evidence="2">
        <text>4-(gamma-L-glutamylamino)butanoate + H2O = 4-aminobutanoate + L-glutamate</text>
        <dbReference type="Rhea" id="RHEA:19737"/>
        <dbReference type="ChEBI" id="CHEBI:15377"/>
        <dbReference type="ChEBI" id="CHEBI:29985"/>
        <dbReference type="ChEBI" id="CHEBI:58800"/>
        <dbReference type="ChEBI" id="CHEBI:59888"/>
        <dbReference type="EC" id="3.5.1.94"/>
    </reaction>
</comment>
<dbReference type="InterPro" id="IPR029062">
    <property type="entry name" value="Class_I_gatase-like"/>
</dbReference>
<comment type="pathway">
    <text evidence="4">Amine and polyamine degradation; putrescine degradation; 4-aminobutanoate from putrescine: step 4/4.</text>
</comment>
<dbReference type="Gene3D" id="3.40.50.880">
    <property type="match status" value="1"/>
</dbReference>
<dbReference type="FunFam" id="3.40.50.880:FF:000030">
    <property type="entry name" value="Gamma-glutamyl-gamma-aminobutyrate hydrolase PuuD"/>
    <property type="match status" value="1"/>
</dbReference>
<dbReference type="SUPFAM" id="SSF52317">
    <property type="entry name" value="Class I glutamine amidotransferase-like"/>
    <property type="match status" value="1"/>
</dbReference>
<reference evidence="6 7" key="1">
    <citation type="journal article" date="1992" name="Lakartidningen">
        <title>[Penicillin V and not amoxicillin is the first choice preparation in acute otitis].</title>
        <authorList>
            <person name="Kamme C."/>
            <person name="Lundgren K."/>
            <person name="Prellner K."/>
        </authorList>
    </citation>
    <scope>NUCLEOTIDE SEQUENCE [LARGE SCALE GENOMIC DNA]</scope>
    <source>
        <strain evidence="6 7">W1</strain>
    </source>
</reference>
<dbReference type="Proteomes" id="UP000325116">
    <property type="component" value="Unassembled WGS sequence"/>
</dbReference>
<sequence>MNIIGISGNILEENSMAKAFVNRTYIDSVVRANGIPFIMPICEDENIIKKMIEKVDGIIMTGGVDIHPFRFNEEPNPKIGAISKERDDFDFLIMKYAFEMKKPIFGICRGIQLINVFFGGTLIQDINSQKNTNILHSQTAAIDVATHKIKIKKDSIIYNIFGKTAEVNSFHHQAIDKLSKDFKITSTANDGIIESIEYKKKDAFILGVQWHPECMTAKDIKMQNIFSMFVDICK</sequence>
<name>A0A5C8CID1_9SPIR</name>
<dbReference type="GO" id="GO:0033969">
    <property type="term" value="F:gamma-glutamyl-gamma-aminobutyrate hydrolase activity"/>
    <property type="evidence" value="ECO:0007669"/>
    <property type="project" value="UniProtKB-EC"/>
</dbReference>
<dbReference type="InterPro" id="IPR011697">
    <property type="entry name" value="Peptidase_C26"/>
</dbReference>
<dbReference type="Pfam" id="PF07722">
    <property type="entry name" value="Peptidase_C26"/>
    <property type="match status" value="1"/>
</dbReference>
<dbReference type="AlphaFoldDB" id="A0A5C8CID1"/>
<dbReference type="GO" id="GO:0005829">
    <property type="term" value="C:cytosol"/>
    <property type="evidence" value="ECO:0007669"/>
    <property type="project" value="TreeGrafter"/>
</dbReference>
<dbReference type="PROSITE" id="PS51273">
    <property type="entry name" value="GATASE_TYPE_1"/>
    <property type="match status" value="1"/>
</dbReference>
<evidence type="ECO:0000256" key="5">
    <source>
        <dbReference type="ARBA" id="ARBA00066788"/>
    </source>
</evidence>
<dbReference type="InterPro" id="IPR044668">
    <property type="entry name" value="PuuD-like"/>
</dbReference>
<dbReference type="EC" id="3.5.1.94" evidence="5"/>
<evidence type="ECO:0000256" key="2">
    <source>
        <dbReference type="ARBA" id="ARBA00052718"/>
    </source>
</evidence>